<dbReference type="GeneID" id="45000022"/>
<sequence>MMVLTNIIPCIKVTKEGNMSGVDMYIELGDRIKVTDSNGNIFIGKLSFIELGKDLEEDDSICILLDSEEVINVGVSYIKDIETL</sequence>
<dbReference type="HOGENOM" id="CLU_193583_0_0_9"/>
<dbReference type="RefSeq" id="WP_010966796.1">
    <property type="nucleotide sequence ID" value="NC_003030.1"/>
</dbReference>
<protein>
    <submittedName>
        <fullName evidence="1">Uncharacterized protein</fullName>
    </submittedName>
</protein>
<name>Q97DE7_CLOAB</name>
<evidence type="ECO:0000313" key="1">
    <source>
        <dbReference type="EMBL" id="AAK81456.1"/>
    </source>
</evidence>
<dbReference type="Proteomes" id="UP000000814">
    <property type="component" value="Chromosome"/>
</dbReference>
<accession>Q97DE7</accession>
<dbReference type="eggNOG" id="ENOG503257R">
    <property type="taxonomic scope" value="Bacteria"/>
</dbReference>
<dbReference type="STRING" id="272562.CA_C3530"/>
<dbReference type="PATRIC" id="fig|272562.8.peg.3719"/>
<dbReference type="AlphaFoldDB" id="Q97DE7"/>
<organism evidence="1 2">
    <name type="scientific">Clostridium acetobutylicum (strain ATCC 824 / DSM 792 / JCM 1419 / IAM 19013 / LMG 5710 / NBRC 13948 / NRRL B-527 / VKM B-1787 / 2291 / W)</name>
    <dbReference type="NCBI Taxonomy" id="272562"/>
    <lineage>
        <taxon>Bacteria</taxon>
        <taxon>Bacillati</taxon>
        <taxon>Bacillota</taxon>
        <taxon>Clostridia</taxon>
        <taxon>Eubacteriales</taxon>
        <taxon>Clostridiaceae</taxon>
        <taxon>Clostridium</taxon>
    </lineage>
</organism>
<keyword evidence="2" id="KW-1185">Reference proteome</keyword>
<dbReference type="PIR" id="E97333">
    <property type="entry name" value="E97333"/>
</dbReference>
<dbReference type="KEGG" id="cac:CA_C3530"/>
<dbReference type="EMBL" id="AE001437">
    <property type="protein sequence ID" value="AAK81456.1"/>
    <property type="molecule type" value="Genomic_DNA"/>
</dbReference>
<dbReference type="OrthoDB" id="1910234at2"/>
<gene>
    <name evidence="1" type="ordered locus">CA_C3530</name>
</gene>
<reference evidence="1 2" key="1">
    <citation type="journal article" date="2001" name="J. Bacteriol.">
        <title>Genome sequence and comparative analysis of the solvent-producing bacterium Clostridium acetobutylicum.</title>
        <authorList>
            <person name="Nolling J."/>
            <person name="Breton G."/>
            <person name="Omelchenko M.V."/>
            <person name="Makarova K.S."/>
            <person name="Zeng Q."/>
            <person name="Gibson R."/>
            <person name="Lee H.M."/>
            <person name="Dubois J."/>
            <person name="Qiu D."/>
            <person name="Hitti J."/>
            <person name="Wolf Y.I."/>
            <person name="Tatusov R.L."/>
            <person name="Sabathe F."/>
            <person name="Doucette-Stamm L."/>
            <person name="Soucaille P."/>
            <person name="Daly M.J."/>
            <person name="Bennett G.N."/>
            <person name="Koonin E.V."/>
            <person name="Smith D.R."/>
        </authorList>
    </citation>
    <scope>NUCLEOTIDE SEQUENCE [LARGE SCALE GENOMIC DNA]</scope>
    <source>
        <strain evidence="2">ATCC 824 / DSM 792 / JCM 1419 / LMG 5710 / VKM B-1787</strain>
    </source>
</reference>
<proteinExistence type="predicted"/>
<evidence type="ECO:0000313" key="2">
    <source>
        <dbReference type="Proteomes" id="UP000000814"/>
    </source>
</evidence>